<gene>
    <name evidence="3" type="ORF">ACFFJP_07940</name>
</gene>
<reference evidence="3 4" key="1">
    <citation type="submission" date="2024-09" db="EMBL/GenBank/DDBJ databases">
        <authorList>
            <person name="Sun Q."/>
            <person name="Mori K."/>
        </authorList>
    </citation>
    <scope>NUCLEOTIDE SEQUENCE [LARGE SCALE GENOMIC DNA]</scope>
    <source>
        <strain evidence="3 4">KCTC 23315</strain>
    </source>
</reference>
<organism evidence="3 4">
    <name type="scientific">Rheinheimera tilapiae</name>
    <dbReference type="NCBI Taxonomy" id="875043"/>
    <lineage>
        <taxon>Bacteria</taxon>
        <taxon>Pseudomonadati</taxon>
        <taxon>Pseudomonadota</taxon>
        <taxon>Gammaproteobacteria</taxon>
        <taxon>Chromatiales</taxon>
        <taxon>Chromatiaceae</taxon>
        <taxon>Rheinheimera</taxon>
    </lineage>
</organism>
<dbReference type="Proteomes" id="UP001589813">
    <property type="component" value="Unassembled WGS sequence"/>
</dbReference>
<evidence type="ECO:0000313" key="3">
    <source>
        <dbReference type="EMBL" id="MFC0048221.1"/>
    </source>
</evidence>
<sequence length="364" mass="40937">MQTAPMLIAHLIYSLDTGGLERVMLNCIRQLPATQCRHVVISLTGATEFAKQLPTDVAVYCLHKKPGKDLGIHVKLWRLLRDIKPDILHSYNLATLEYHPIAWLAGVTGHLHAEHGRDISDPNGENKKYQWLRRLVSPFLHTYVVVSADLHRWMDQVVRIPERKNQLIYNGVNTEKFCPSSVKATPFTFIHVARLSAVKDQQSLLEAMAILLAQTEQQCQLWLVGDGPERERLQQQYQRLGFTPEQVQLLGERHDIAELMAQSQVFVLSSVAEGIPMTVLEAMAAGLPVIATAVGGLPELLAADRGSLVPVADPTALANMMLAYLHDPERVQRESIKCRETVCRQFSEQAMVSQYLALYQQINR</sequence>
<feature type="domain" description="Glycosyl transferase family 1" evidence="1">
    <location>
        <begin position="181"/>
        <end position="333"/>
    </location>
</feature>
<dbReference type="Pfam" id="PF13439">
    <property type="entry name" value="Glyco_transf_4"/>
    <property type="match status" value="1"/>
</dbReference>
<dbReference type="Gene3D" id="3.40.50.2000">
    <property type="entry name" value="Glycogen Phosphorylase B"/>
    <property type="match status" value="2"/>
</dbReference>
<dbReference type="InterPro" id="IPR001296">
    <property type="entry name" value="Glyco_trans_1"/>
</dbReference>
<keyword evidence="4" id="KW-1185">Reference proteome</keyword>
<dbReference type="InterPro" id="IPR017522">
    <property type="entry name" value="Sugar_tfrase_PEP-CTERM_Stp2"/>
</dbReference>
<name>A0ABV6BBG7_9GAMM</name>
<evidence type="ECO:0000259" key="2">
    <source>
        <dbReference type="Pfam" id="PF13439"/>
    </source>
</evidence>
<comment type="caution">
    <text evidence="3">The sequence shown here is derived from an EMBL/GenBank/DDBJ whole genome shotgun (WGS) entry which is preliminary data.</text>
</comment>
<proteinExistence type="predicted"/>
<dbReference type="PANTHER" id="PTHR12526">
    <property type="entry name" value="GLYCOSYLTRANSFERASE"/>
    <property type="match status" value="1"/>
</dbReference>
<evidence type="ECO:0000313" key="4">
    <source>
        <dbReference type="Proteomes" id="UP001589813"/>
    </source>
</evidence>
<protein>
    <submittedName>
        <fullName evidence="3">TIGR03088 family PEP-CTERM/XrtA system glycosyltransferase</fullName>
    </submittedName>
</protein>
<dbReference type="InterPro" id="IPR028098">
    <property type="entry name" value="Glyco_trans_4-like_N"/>
</dbReference>
<evidence type="ECO:0000259" key="1">
    <source>
        <dbReference type="Pfam" id="PF00534"/>
    </source>
</evidence>
<accession>A0ABV6BBG7</accession>
<dbReference type="RefSeq" id="WP_377242199.1">
    <property type="nucleotide sequence ID" value="NZ_JBHLXP010000001.1"/>
</dbReference>
<dbReference type="NCBIfam" id="TIGR03088">
    <property type="entry name" value="stp2"/>
    <property type="match status" value="1"/>
</dbReference>
<feature type="domain" description="Glycosyltransferase subfamily 4-like N-terminal" evidence="2">
    <location>
        <begin position="18"/>
        <end position="176"/>
    </location>
</feature>
<dbReference type="Pfam" id="PF00534">
    <property type="entry name" value="Glycos_transf_1"/>
    <property type="match status" value="1"/>
</dbReference>
<dbReference type="SUPFAM" id="SSF53756">
    <property type="entry name" value="UDP-Glycosyltransferase/glycogen phosphorylase"/>
    <property type="match status" value="1"/>
</dbReference>
<dbReference type="EMBL" id="JBHLXP010000001">
    <property type="protein sequence ID" value="MFC0048221.1"/>
    <property type="molecule type" value="Genomic_DNA"/>
</dbReference>
<dbReference type="PANTHER" id="PTHR12526:SF630">
    <property type="entry name" value="GLYCOSYLTRANSFERASE"/>
    <property type="match status" value="1"/>
</dbReference>